<evidence type="ECO:0000313" key="3">
    <source>
        <dbReference type="EMBL" id="RLQ13579.1"/>
    </source>
</evidence>
<dbReference type="PANTHER" id="PTHR11468">
    <property type="entry name" value="GLYCOGEN PHOSPHORYLASE"/>
    <property type="match status" value="1"/>
</dbReference>
<dbReference type="SUPFAM" id="SSF53756">
    <property type="entry name" value="UDP-Glycosyltransferase/glycogen phosphorylase"/>
    <property type="match status" value="2"/>
</dbReference>
<evidence type="ECO:0000313" key="4">
    <source>
        <dbReference type="Proteomes" id="UP000266922"/>
    </source>
</evidence>
<dbReference type="InterPro" id="IPR000811">
    <property type="entry name" value="Glyco_trans_35"/>
</dbReference>
<dbReference type="GO" id="GO:0005980">
    <property type="term" value="P:glycogen catabolic process"/>
    <property type="evidence" value="ECO:0007669"/>
    <property type="project" value="TreeGrafter"/>
</dbReference>
<dbReference type="PANTHER" id="PTHR11468:SF3">
    <property type="entry name" value="GLYCOGEN PHOSPHORYLASE, LIVER FORM"/>
    <property type="match status" value="1"/>
</dbReference>
<comment type="caution">
    <text evidence="3">The sequence shown here is derived from an EMBL/GenBank/DDBJ whole genome shotgun (WGS) entry which is preliminary data.</text>
</comment>
<keyword evidence="2" id="KW-0597">Phosphoprotein</keyword>
<dbReference type="GO" id="GO:0030170">
    <property type="term" value="F:pyridoxal phosphate binding"/>
    <property type="evidence" value="ECO:0007669"/>
    <property type="project" value="TreeGrafter"/>
</dbReference>
<evidence type="ECO:0000256" key="1">
    <source>
        <dbReference type="ARBA" id="ARBA00006047"/>
    </source>
</evidence>
<protein>
    <submittedName>
        <fullName evidence="3">Uncharacterized protein</fullName>
    </submittedName>
</protein>
<organism evidence="3 4">
    <name type="scientific">Geobacillus stearothermophilus</name>
    <name type="common">Bacillus stearothermophilus</name>
    <dbReference type="NCBI Taxonomy" id="1422"/>
    <lineage>
        <taxon>Bacteria</taxon>
        <taxon>Bacillati</taxon>
        <taxon>Bacillota</taxon>
        <taxon>Bacilli</taxon>
        <taxon>Bacillales</taxon>
        <taxon>Anoxybacillaceae</taxon>
        <taxon>Geobacillus</taxon>
    </lineage>
</organism>
<name>A0A3L7CS18_GEOSE</name>
<dbReference type="GO" id="GO:0005737">
    <property type="term" value="C:cytoplasm"/>
    <property type="evidence" value="ECO:0007669"/>
    <property type="project" value="TreeGrafter"/>
</dbReference>
<dbReference type="FunFam" id="3.40.50.2000:FF:000197">
    <property type="entry name" value="Alpha-1,4 glucan phosphorylase"/>
    <property type="match status" value="1"/>
</dbReference>
<gene>
    <name evidence="3" type="ORF">D9548_10630</name>
</gene>
<reference evidence="3 4" key="1">
    <citation type="submission" date="2018-10" db="EMBL/GenBank/DDBJ databases">
        <title>Geobacillus stearothermophilus in processing lines of powdered infant formula.</title>
        <authorList>
            <person name="Rhee M.S."/>
            <person name="Choi I.-G."/>
            <person name="Cho T.J."/>
            <person name="Park B."/>
        </authorList>
    </citation>
    <scope>NUCLEOTIDE SEQUENCE [LARGE SCALE GENOMIC DNA]</scope>
    <source>
        <strain evidence="3 4">FHS-PPGT130</strain>
    </source>
</reference>
<evidence type="ECO:0000256" key="2">
    <source>
        <dbReference type="ARBA" id="ARBA00022553"/>
    </source>
</evidence>
<proteinExistence type="inferred from homology"/>
<comment type="similarity">
    <text evidence="1">Belongs to the glycogen phosphorylase family.</text>
</comment>
<dbReference type="AlphaFoldDB" id="A0A3L7CS18"/>
<dbReference type="GO" id="GO:0008184">
    <property type="term" value="F:glycogen phosphorylase activity"/>
    <property type="evidence" value="ECO:0007669"/>
    <property type="project" value="InterPro"/>
</dbReference>
<dbReference type="Proteomes" id="UP000266922">
    <property type="component" value="Unassembled WGS sequence"/>
</dbReference>
<sequence length="189" mass="21067">MQKCQIGDGCVLDGVIIDKDAKVEPGVVLKGAADQPKETYQPKETFKRAFVVRVEALCGKPFAESTARDHYHVLGQMVREHISRHWITTNERYRAQRWKQVYYLSIEFLLGRLLGNNLLNLGVRSVVEEGLRELGIRLEDVEECKADAGLGNGGLGRMSAVNIAHSGYFASDRTVAEYAAEIWGISPSM</sequence>
<dbReference type="EMBL" id="RCTJ01000038">
    <property type="protein sequence ID" value="RLQ13579.1"/>
    <property type="molecule type" value="Genomic_DNA"/>
</dbReference>
<dbReference type="Gene3D" id="3.40.50.2000">
    <property type="entry name" value="Glycogen Phosphorylase B"/>
    <property type="match status" value="1"/>
</dbReference>
<accession>A0A3L7CS18</accession>